<dbReference type="EMBL" id="MT141632">
    <property type="protein sequence ID" value="QJA68607.1"/>
    <property type="molecule type" value="Genomic_DNA"/>
</dbReference>
<protein>
    <submittedName>
        <fullName evidence="1">Uncharacterized protein</fullName>
    </submittedName>
</protein>
<dbReference type="AlphaFoldDB" id="A0A6M3JIE3"/>
<proteinExistence type="predicted"/>
<reference evidence="1" key="1">
    <citation type="submission" date="2020-03" db="EMBL/GenBank/DDBJ databases">
        <title>The deep terrestrial virosphere.</title>
        <authorList>
            <person name="Holmfeldt K."/>
            <person name="Nilsson E."/>
            <person name="Simone D."/>
            <person name="Lopez-Fernandez M."/>
            <person name="Wu X."/>
            <person name="de Brujin I."/>
            <person name="Lundin D."/>
            <person name="Andersson A."/>
            <person name="Bertilsson S."/>
            <person name="Dopson M."/>
        </authorList>
    </citation>
    <scope>NUCLEOTIDE SEQUENCE</scope>
    <source>
        <strain evidence="1">MM415A06111</strain>
    </source>
</reference>
<sequence length="57" mass="6756">MVEIEKIYPEYPIPQGYEPTWPNDQSGTHAICKCCRHEFLEKDADSHTCTWLFLKRV</sequence>
<accession>A0A6M3JIE3</accession>
<gene>
    <name evidence="1" type="ORF">MM415A06111_0006</name>
</gene>
<name>A0A6M3JIE3_9ZZZZ</name>
<evidence type="ECO:0000313" key="1">
    <source>
        <dbReference type="EMBL" id="QJA68607.1"/>
    </source>
</evidence>
<organism evidence="1">
    <name type="scientific">viral metagenome</name>
    <dbReference type="NCBI Taxonomy" id="1070528"/>
    <lineage>
        <taxon>unclassified sequences</taxon>
        <taxon>metagenomes</taxon>
        <taxon>organismal metagenomes</taxon>
    </lineage>
</organism>